<reference evidence="3" key="1">
    <citation type="journal article" date="2019" name="Int. J. Syst. Evol. Microbiol.">
        <title>The Global Catalogue of Microorganisms (GCM) 10K type strain sequencing project: providing services to taxonomists for standard genome sequencing and annotation.</title>
        <authorList>
            <consortium name="The Broad Institute Genomics Platform"/>
            <consortium name="The Broad Institute Genome Sequencing Center for Infectious Disease"/>
            <person name="Wu L."/>
            <person name="Ma J."/>
        </authorList>
    </citation>
    <scope>NUCLEOTIDE SEQUENCE [LARGE SCALE GENOMIC DNA]</scope>
    <source>
        <strain evidence="3">CGMCC 4.7152</strain>
    </source>
</reference>
<evidence type="ECO:0000313" key="3">
    <source>
        <dbReference type="Proteomes" id="UP001595912"/>
    </source>
</evidence>
<comment type="caution">
    <text evidence="2">The sequence shown here is derived from an EMBL/GenBank/DDBJ whole genome shotgun (WGS) entry which is preliminary data.</text>
</comment>
<dbReference type="Gene3D" id="3.40.50.150">
    <property type="entry name" value="Vaccinia Virus protein VP39"/>
    <property type="match status" value="1"/>
</dbReference>
<dbReference type="Pfam" id="PF01564">
    <property type="entry name" value="Spermine_synth"/>
    <property type="match status" value="1"/>
</dbReference>
<dbReference type="SUPFAM" id="SSF53335">
    <property type="entry name" value="S-adenosyl-L-methionine-dependent methyltransferases"/>
    <property type="match status" value="1"/>
</dbReference>
<organism evidence="2 3">
    <name type="scientific">Dactylosporangium cerinum</name>
    <dbReference type="NCBI Taxonomy" id="1434730"/>
    <lineage>
        <taxon>Bacteria</taxon>
        <taxon>Bacillati</taxon>
        <taxon>Actinomycetota</taxon>
        <taxon>Actinomycetes</taxon>
        <taxon>Micromonosporales</taxon>
        <taxon>Micromonosporaceae</taxon>
        <taxon>Dactylosporangium</taxon>
    </lineage>
</organism>
<name>A0ABV9VMR8_9ACTN</name>
<dbReference type="EMBL" id="JBHSIU010000005">
    <property type="protein sequence ID" value="MFC4996949.1"/>
    <property type="molecule type" value="Genomic_DNA"/>
</dbReference>
<accession>A0ABV9VMR8</accession>
<dbReference type="NCBIfam" id="NF037959">
    <property type="entry name" value="MFS_SpdSyn"/>
    <property type="match status" value="1"/>
</dbReference>
<keyword evidence="3" id="KW-1185">Reference proteome</keyword>
<sequence length="291" mass="30541">MGRQKRAGGIVEQIDGGVAELHSDDGRPGRWTLLVDGYPQSAVDLDDPRRLDFEYMRRLASIVDGVAPPGAPLSVLHLGGGALTMARYVAATRPGSSQRVVELDAALIALVRRVLPLPRGADIRVRAMDARAAVESMSGGRFDLVIADVYRGARVPAHLASLEFLTAAANLLRPGGVYTANLADGTGLAFARGQVATLRQLYADVCLLAEPSVLRGRRFGNVILAASAAALPVAGFARAGAADPFPARLVHGEDLDRLVAGARIVTDAIATESPAPPAGIFQSQRSRGSQQ</sequence>
<dbReference type="PANTHER" id="PTHR43317">
    <property type="entry name" value="THERMOSPERMINE SYNTHASE ACAULIS5"/>
    <property type="match status" value="1"/>
</dbReference>
<dbReference type="InterPro" id="IPR029063">
    <property type="entry name" value="SAM-dependent_MTases_sf"/>
</dbReference>
<dbReference type="PANTHER" id="PTHR43317:SF1">
    <property type="entry name" value="THERMOSPERMINE SYNTHASE ACAULIS5"/>
    <property type="match status" value="1"/>
</dbReference>
<keyword evidence="1" id="KW-0620">Polyamine biosynthesis</keyword>
<protein>
    <submittedName>
        <fullName evidence="2">Spermidine synthase</fullName>
    </submittedName>
</protein>
<gene>
    <name evidence="2" type="ORF">ACFPIJ_03810</name>
</gene>
<dbReference type="Proteomes" id="UP001595912">
    <property type="component" value="Unassembled WGS sequence"/>
</dbReference>
<evidence type="ECO:0000256" key="1">
    <source>
        <dbReference type="ARBA" id="ARBA00023115"/>
    </source>
</evidence>
<evidence type="ECO:0000313" key="2">
    <source>
        <dbReference type="EMBL" id="MFC4996949.1"/>
    </source>
</evidence>
<dbReference type="CDD" id="cd02440">
    <property type="entry name" value="AdoMet_MTases"/>
    <property type="match status" value="1"/>
</dbReference>
<proteinExistence type="predicted"/>
<dbReference type="RefSeq" id="WP_380113175.1">
    <property type="nucleotide sequence ID" value="NZ_JBHSIU010000005.1"/>
</dbReference>